<protein>
    <submittedName>
        <fullName evidence="1">Uncharacterized protein</fullName>
    </submittedName>
</protein>
<proteinExistence type="predicted"/>
<gene>
    <name evidence="1" type="ORF">SAMN04489740_4058</name>
</gene>
<reference evidence="1 2" key="1">
    <citation type="submission" date="2016-10" db="EMBL/GenBank/DDBJ databases">
        <authorList>
            <person name="de Groot N.N."/>
        </authorList>
    </citation>
    <scope>NUCLEOTIDE SEQUENCE [LARGE SCALE GENOMIC DNA]</scope>
    <source>
        <strain evidence="1 2">DSM 22274</strain>
    </source>
</reference>
<sequence length="74" mass="8204">MKFEKLILAICLALSPAQSRAIHKEQWAADLRDCAELEISRSSLLIGALCSSTRARLHNVIDRSSETLSHITRG</sequence>
<accession>A0A1H5PDB6</accession>
<dbReference type="AlphaFoldDB" id="A0A1H5PDB6"/>
<dbReference type="RefSeq" id="WP_074713510.1">
    <property type="nucleotide sequence ID" value="NZ_FNTV01000002.1"/>
</dbReference>
<name>A0A1H5PDB6_9MICC</name>
<dbReference type="EMBL" id="FNTV01000002">
    <property type="protein sequence ID" value="SEF10997.1"/>
    <property type="molecule type" value="Genomic_DNA"/>
</dbReference>
<dbReference type="Proteomes" id="UP000182725">
    <property type="component" value="Unassembled WGS sequence"/>
</dbReference>
<organism evidence="1 2">
    <name type="scientific">Arthrobacter alpinus</name>
    <dbReference type="NCBI Taxonomy" id="656366"/>
    <lineage>
        <taxon>Bacteria</taxon>
        <taxon>Bacillati</taxon>
        <taxon>Actinomycetota</taxon>
        <taxon>Actinomycetes</taxon>
        <taxon>Micrococcales</taxon>
        <taxon>Micrococcaceae</taxon>
        <taxon>Arthrobacter</taxon>
    </lineage>
</organism>
<evidence type="ECO:0000313" key="1">
    <source>
        <dbReference type="EMBL" id="SEF10997.1"/>
    </source>
</evidence>
<evidence type="ECO:0000313" key="2">
    <source>
        <dbReference type="Proteomes" id="UP000182725"/>
    </source>
</evidence>